<name>A0A5C1QLY4_9SPIO</name>
<reference evidence="2 3" key="1">
    <citation type="submission" date="2019-02" db="EMBL/GenBank/DDBJ databases">
        <title>Complete Genome Sequence and Methylome Analysis of free living Spirochaetas.</title>
        <authorList>
            <person name="Fomenkov A."/>
            <person name="Dubinina G."/>
            <person name="Leshcheva N."/>
            <person name="Mikheeva N."/>
            <person name="Grabovich M."/>
            <person name="Vincze T."/>
            <person name="Roberts R.J."/>
        </authorList>
    </citation>
    <scope>NUCLEOTIDE SEQUENCE [LARGE SCALE GENOMIC DNA]</scope>
    <source>
        <strain evidence="2 3">K2</strain>
    </source>
</reference>
<feature type="transmembrane region" description="Helical" evidence="1">
    <location>
        <begin position="334"/>
        <end position="354"/>
    </location>
</feature>
<dbReference type="Gene3D" id="3.30.70.1440">
    <property type="entry name" value="Multidrug efflux transporter AcrB pore domain"/>
    <property type="match status" value="1"/>
</dbReference>
<feature type="transmembrane region" description="Helical" evidence="1">
    <location>
        <begin position="431"/>
        <end position="456"/>
    </location>
</feature>
<dbReference type="EMBL" id="CP036150">
    <property type="protein sequence ID" value="QEN08661.1"/>
    <property type="molecule type" value="Genomic_DNA"/>
</dbReference>
<feature type="transmembrane region" description="Helical" evidence="1">
    <location>
        <begin position="854"/>
        <end position="873"/>
    </location>
</feature>
<evidence type="ECO:0000256" key="1">
    <source>
        <dbReference type="SAM" id="Phobius"/>
    </source>
</evidence>
<feature type="transmembrane region" description="Helical" evidence="1">
    <location>
        <begin position="462"/>
        <end position="487"/>
    </location>
</feature>
<feature type="transmembrane region" description="Helical" evidence="1">
    <location>
        <begin position="12"/>
        <end position="29"/>
    </location>
</feature>
<feature type="transmembrane region" description="Helical" evidence="1">
    <location>
        <begin position="359"/>
        <end position="377"/>
    </location>
</feature>
<dbReference type="InterPro" id="IPR001036">
    <property type="entry name" value="Acrflvin-R"/>
</dbReference>
<dbReference type="Gene3D" id="3.30.70.1430">
    <property type="entry name" value="Multidrug efflux transporter AcrB pore domain"/>
    <property type="match status" value="2"/>
</dbReference>
<dbReference type="GO" id="GO:0005886">
    <property type="term" value="C:plasma membrane"/>
    <property type="evidence" value="ECO:0007669"/>
    <property type="project" value="TreeGrafter"/>
</dbReference>
<dbReference type="AlphaFoldDB" id="A0A5C1QLY4"/>
<accession>A0A5C1QLY4</accession>
<feature type="transmembrane region" description="Helical" evidence="1">
    <location>
        <begin position="524"/>
        <end position="542"/>
    </location>
</feature>
<keyword evidence="1" id="KW-1133">Transmembrane helix</keyword>
<dbReference type="PRINTS" id="PR00702">
    <property type="entry name" value="ACRIFLAVINRP"/>
</dbReference>
<dbReference type="OrthoDB" id="366306at2"/>
<organism evidence="2 3">
    <name type="scientific">Oceanispirochaeta crateris</name>
    <dbReference type="NCBI Taxonomy" id="2518645"/>
    <lineage>
        <taxon>Bacteria</taxon>
        <taxon>Pseudomonadati</taxon>
        <taxon>Spirochaetota</taxon>
        <taxon>Spirochaetia</taxon>
        <taxon>Spirochaetales</taxon>
        <taxon>Spirochaetaceae</taxon>
        <taxon>Oceanispirochaeta</taxon>
    </lineage>
</organism>
<dbReference type="SUPFAM" id="SSF82693">
    <property type="entry name" value="Multidrug efflux transporter AcrB pore domain, PN1, PN2, PC1 and PC2 subdomains"/>
    <property type="match status" value="3"/>
</dbReference>
<keyword evidence="3" id="KW-1185">Reference proteome</keyword>
<dbReference type="SUPFAM" id="SSF82714">
    <property type="entry name" value="Multidrug efflux transporter AcrB TolC docking domain, DN and DC subdomains"/>
    <property type="match status" value="2"/>
</dbReference>
<dbReference type="PANTHER" id="PTHR32063">
    <property type="match status" value="1"/>
</dbReference>
<dbReference type="Proteomes" id="UP000324209">
    <property type="component" value="Chromosome"/>
</dbReference>
<evidence type="ECO:0000313" key="2">
    <source>
        <dbReference type="EMBL" id="QEN08661.1"/>
    </source>
</evidence>
<dbReference type="KEGG" id="ock:EXM22_11930"/>
<feature type="transmembrane region" description="Helical" evidence="1">
    <location>
        <begin position="885"/>
        <end position="906"/>
    </location>
</feature>
<keyword evidence="1" id="KW-0812">Transmembrane</keyword>
<dbReference type="InterPro" id="IPR027463">
    <property type="entry name" value="AcrB_DN_DC_subdom"/>
</dbReference>
<dbReference type="SUPFAM" id="SSF82866">
    <property type="entry name" value="Multidrug efflux transporter AcrB transmembrane domain"/>
    <property type="match status" value="2"/>
</dbReference>
<feature type="transmembrane region" description="Helical" evidence="1">
    <location>
        <begin position="389"/>
        <end position="411"/>
    </location>
</feature>
<keyword evidence="1" id="KW-0472">Membrane</keyword>
<dbReference type="RefSeq" id="WP_149486742.1">
    <property type="nucleotide sequence ID" value="NZ_CP036150.1"/>
</dbReference>
<dbReference type="GO" id="GO:0042910">
    <property type="term" value="F:xenobiotic transmembrane transporter activity"/>
    <property type="evidence" value="ECO:0007669"/>
    <property type="project" value="TreeGrafter"/>
</dbReference>
<dbReference type="Gene3D" id="1.20.1640.10">
    <property type="entry name" value="Multidrug efflux transporter AcrB transmembrane domain"/>
    <property type="match status" value="2"/>
</dbReference>
<dbReference type="Pfam" id="PF00873">
    <property type="entry name" value="ACR_tran"/>
    <property type="match status" value="1"/>
</dbReference>
<protein>
    <submittedName>
        <fullName evidence="2">Efflux RND transporter permease subunit</fullName>
    </submittedName>
</protein>
<sequence length="1035" mass="113706">MNIGQFSVKNPVLINILMVTLLVLGGISLSRMPREQFAEVPFYWVTILVPYPGAAAEDVEKLITIPIENEMQGLDNLDQIQSVTSEGVSSVRVAFDSGISSDEFDKLFQDVRTRFSKVSLPEGTLDSLVDDFSSNDFLPVVEVVLSGDGDYASMIDEADRLYEQLVRISDVSSVDLIGVRDREIFIEVDKTRLEALGLSVNEVVQSLQGRNLNIPAGTLNTGKRQYLVRTIGEVQSVKELDSVIIRQIPGAEGFLRIGDVATVQDGYDPRGVRSRFNGQTAVTLRISKIPGGNSIRIVENTREIVDRWKDSLPEGISLNVQNDSTIQIRNSIDVLVNNALFGLLLLVVLLFAFVGLRNALMTALGIPVTFAVTFLILDLTGETFNSNTLFALVLVLGLIVDHAIVIIENSFRLEQSGLERHQAAIQGTNQVVYPVAAATATTVAAFVPLMLLPGTIGKFLRIIPLTVSIALVVSTLEAVFFLPSHYADWRGGKKKSRNEERYFKHIKVRFSQILRWLYNRRKRVVLVIIVFMIGSFSLVTRLKQDLFSAEDFTLFYIDLDLPPGSTLDSTEELIRRFEERLVPLVGNGELAGINSFVGFRGESGGNTVQGNLGQIVVDLTEKGEGRQRSIIAIMNEAKSLTSDIPGADQVLFRRATNGPPTSSPVSYRLFGNSYEDLTRVSSVLLEKMAEYPELYNIKDNYEAGTPELRIVVDGARAARYGLNAVYIGQFLRASLDGVKASTFFQNNEEVDILIGFSSSGMLSAEELSQLKIISPSGQQIPLSSLTRLEPGNALASIRRLDGKREITLTADAYDKGNLRDINAQVKSLYEEQFQQRYPDMRLDVGGEFSDLDDLLLQIAQIFLLGIFLIYLILGAQFNSYTQPLLILMTIPFAFVGVVLYLFLSGTPFSTTVLYSGVALAGIAVNDSIVLISFINDLRKEGAILADAVILAAETRLRPILLTSLTTIAGLLPTALGLGGESVVWGPMASTIIFGLIFSTLTALILIPCFYGVLFDRGKGLSSKNKNWGLKEELPG</sequence>
<dbReference type="Gene3D" id="3.30.2090.10">
    <property type="entry name" value="Multidrug efflux transporter AcrB TolC docking domain, DN and DC subdomains"/>
    <property type="match status" value="2"/>
</dbReference>
<feature type="transmembrane region" description="Helical" evidence="1">
    <location>
        <begin position="912"/>
        <end position="934"/>
    </location>
</feature>
<feature type="transmembrane region" description="Helical" evidence="1">
    <location>
        <begin position="991"/>
        <end position="1013"/>
    </location>
</feature>
<dbReference type="PANTHER" id="PTHR32063:SF33">
    <property type="entry name" value="RND SUPERFAMILY EFFLUX PUMP PERMEASE COMPONENT"/>
    <property type="match status" value="1"/>
</dbReference>
<gene>
    <name evidence="2" type="ORF">EXM22_11930</name>
</gene>
<feature type="transmembrane region" description="Helical" evidence="1">
    <location>
        <begin position="959"/>
        <end position="979"/>
    </location>
</feature>
<dbReference type="Gene3D" id="3.30.70.1320">
    <property type="entry name" value="Multidrug efflux transporter AcrB pore domain like"/>
    <property type="match status" value="1"/>
</dbReference>
<proteinExistence type="predicted"/>
<evidence type="ECO:0000313" key="3">
    <source>
        <dbReference type="Proteomes" id="UP000324209"/>
    </source>
</evidence>